<comment type="caution">
    <text evidence="1">The sequence shown here is derived from an EMBL/GenBank/DDBJ whole genome shotgun (WGS) entry which is preliminary data.</text>
</comment>
<dbReference type="AlphaFoldDB" id="A0A1X0NBG7"/>
<evidence type="ECO:0000313" key="1">
    <source>
        <dbReference type="EMBL" id="ORC61509.1"/>
    </source>
</evidence>
<dbReference type="STRING" id="1958950.BZK31_02730"/>
<proteinExistence type="predicted"/>
<dbReference type="Proteomes" id="UP000192815">
    <property type="component" value="Unassembled WGS sequence"/>
</dbReference>
<reference evidence="2" key="1">
    <citation type="submission" date="2017-02" db="EMBL/GenBank/DDBJ databases">
        <title>Pseudomonas floridae sp. nov., a novel pathogenic bacterial species isolated from tomato.</title>
        <authorList>
            <person name="Timilsina S."/>
            <person name="Vallad G.E."/>
            <person name="Jones J.B."/>
        </authorList>
    </citation>
    <scope>NUCLEOTIDE SEQUENCE [LARGE SCALE GENOMIC DNA]</scope>
    <source>
        <strain evidence="2">GEV388</strain>
    </source>
</reference>
<evidence type="ECO:0000313" key="2">
    <source>
        <dbReference type="Proteomes" id="UP000192815"/>
    </source>
</evidence>
<name>A0A1X0NBG7_9PSED</name>
<dbReference type="RefSeq" id="WP_029572124.1">
    <property type="nucleotide sequence ID" value="NZ_CBCRZR010000013.1"/>
</dbReference>
<protein>
    <submittedName>
        <fullName evidence="1">Uncharacterized protein</fullName>
    </submittedName>
</protein>
<accession>A0A1X0NBG7</accession>
<organism evidence="1 2">
    <name type="scientific">Pseudomonas floridensis</name>
    <dbReference type="NCBI Taxonomy" id="1958950"/>
    <lineage>
        <taxon>Bacteria</taxon>
        <taxon>Pseudomonadati</taxon>
        <taxon>Pseudomonadota</taxon>
        <taxon>Gammaproteobacteria</taxon>
        <taxon>Pseudomonadales</taxon>
        <taxon>Pseudomonadaceae</taxon>
        <taxon>Pseudomonas</taxon>
    </lineage>
</organism>
<dbReference type="EMBL" id="MUIO01000009">
    <property type="protein sequence ID" value="ORC61509.1"/>
    <property type="molecule type" value="Genomic_DNA"/>
</dbReference>
<dbReference type="OrthoDB" id="7061068at2"/>
<sequence>MNVFIALATTNDFLRKEFIKLRNGVALPANLSETAIKLELGTPEVGHWDTLEDYFHAKSACNDALLVIADHACATKIDFTPTALFSYRLEIPQRVENPAPFLKHHLSRLLNHFSAFKQLNARGENYLVSILPALNFDADEWRQLLDKVRCETHSDTFIKEVEILLTDIRRKRRKPRRKNKDRTHFFIDDDDKHFLYGKEHHSQFQTGEPHTKSCDLNGRFRFGRKVDDPLRHFNVNRGSGRNPSVKGAFVNCHNETREVTKTSHLNMFMNDFF</sequence>
<keyword evidence="2" id="KW-1185">Reference proteome</keyword>
<gene>
    <name evidence="1" type="ORF">BZK31_02730</name>
</gene>